<keyword evidence="7" id="KW-0436">Ligase</keyword>
<dbReference type="GO" id="GO:0016874">
    <property type="term" value="F:ligase activity"/>
    <property type="evidence" value="ECO:0007669"/>
    <property type="project" value="UniProtKB-KW"/>
</dbReference>
<feature type="transmembrane region" description="Helical" evidence="5">
    <location>
        <begin position="22"/>
        <end position="46"/>
    </location>
</feature>
<feature type="transmembrane region" description="Helical" evidence="5">
    <location>
        <begin position="110"/>
        <end position="131"/>
    </location>
</feature>
<accession>A0ABV7JRF7</accession>
<feature type="domain" description="O-antigen ligase-related" evidence="6">
    <location>
        <begin position="197"/>
        <end position="327"/>
    </location>
</feature>
<evidence type="ECO:0000313" key="7">
    <source>
        <dbReference type="EMBL" id="MFC3199361.1"/>
    </source>
</evidence>
<feature type="transmembrane region" description="Helical" evidence="5">
    <location>
        <begin position="370"/>
        <end position="388"/>
    </location>
</feature>
<dbReference type="PANTHER" id="PTHR37422">
    <property type="entry name" value="TEICHURONIC ACID BIOSYNTHESIS PROTEIN TUAE"/>
    <property type="match status" value="1"/>
</dbReference>
<evidence type="ECO:0000256" key="4">
    <source>
        <dbReference type="ARBA" id="ARBA00023136"/>
    </source>
</evidence>
<evidence type="ECO:0000259" key="6">
    <source>
        <dbReference type="Pfam" id="PF04932"/>
    </source>
</evidence>
<name>A0ABV7JRF7_9SPHI</name>
<keyword evidence="8" id="KW-1185">Reference proteome</keyword>
<reference evidence="8" key="1">
    <citation type="journal article" date="2019" name="Int. J. Syst. Evol. Microbiol.">
        <title>The Global Catalogue of Microorganisms (GCM) 10K type strain sequencing project: providing services to taxonomists for standard genome sequencing and annotation.</title>
        <authorList>
            <consortium name="The Broad Institute Genomics Platform"/>
            <consortium name="The Broad Institute Genome Sequencing Center for Infectious Disease"/>
            <person name="Wu L."/>
            <person name="Ma J."/>
        </authorList>
    </citation>
    <scope>NUCLEOTIDE SEQUENCE [LARGE SCALE GENOMIC DNA]</scope>
    <source>
        <strain evidence="8">KCTC 52416</strain>
    </source>
</reference>
<feature type="transmembrane region" description="Helical" evidence="5">
    <location>
        <begin position="169"/>
        <end position="186"/>
    </location>
</feature>
<evidence type="ECO:0000256" key="5">
    <source>
        <dbReference type="SAM" id="Phobius"/>
    </source>
</evidence>
<feature type="transmembrane region" description="Helical" evidence="5">
    <location>
        <begin position="346"/>
        <end position="364"/>
    </location>
</feature>
<sequence length="396" mass="44814">MQVNRTIPFPKAMVGEVLFCSALLAVFLPVKIYPFVFLLASMFFLWDSPALLRHYWVLFLMIFSGYAAVIFLAVRPADQQAMTNFLKLPINFTFLYASVGWLAQRDNSRLLRLVDVMLHIALGLTLLQLLVYHQATGFRWIAGAPTSAHGSALYRPSHFFWGLDDKNMFGARIALLGFAYLLLPVAKSRSIVWWRILLVLLLAWLSLSRTPVVALVIGIGCLLWVASSIRWRVVLGAVALLAAPFIAQKVVRIDHIMASNDGMGVRLVYWRAFFEHFTAISPLGNGFMAARDFLGQYAKFYHGEPHIHNTFLTCYLDFGVVGLLSYLLFLIYFYRFCLAKQPNSRGFWLIALLPLLAIMMILYSGYDNDIILYLVLVFLLGSTHPEAVSRLKGRVG</sequence>
<dbReference type="RefSeq" id="WP_379024890.1">
    <property type="nucleotide sequence ID" value="NZ_JBHRTA010000038.1"/>
</dbReference>
<feature type="transmembrane region" description="Helical" evidence="5">
    <location>
        <begin position="198"/>
        <end position="225"/>
    </location>
</feature>
<feature type="transmembrane region" description="Helical" evidence="5">
    <location>
        <begin position="231"/>
        <end position="247"/>
    </location>
</feature>
<feature type="transmembrane region" description="Helical" evidence="5">
    <location>
        <begin position="268"/>
        <end position="290"/>
    </location>
</feature>
<proteinExistence type="predicted"/>
<evidence type="ECO:0000313" key="8">
    <source>
        <dbReference type="Proteomes" id="UP001595526"/>
    </source>
</evidence>
<feature type="transmembrane region" description="Helical" evidence="5">
    <location>
        <begin position="310"/>
        <end position="334"/>
    </location>
</feature>
<evidence type="ECO:0000256" key="2">
    <source>
        <dbReference type="ARBA" id="ARBA00022692"/>
    </source>
</evidence>
<comment type="subcellular location">
    <subcellularLocation>
        <location evidence="1">Membrane</location>
        <topology evidence="1">Multi-pass membrane protein</topology>
    </subcellularLocation>
</comment>
<dbReference type="Proteomes" id="UP001595526">
    <property type="component" value="Unassembled WGS sequence"/>
</dbReference>
<comment type="caution">
    <text evidence="7">The sequence shown here is derived from an EMBL/GenBank/DDBJ whole genome shotgun (WGS) entry which is preliminary data.</text>
</comment>
<evidence type="ECO:0000256" key="1">
    <source>
        <dbReference type="ARBA" id="ARBA00004141"/>
    </source>
</evidence>
<gene>
    <name evidence="7" type="ORF">ACFOET_17190</name>
</gene>
<feature type="transmembrane region" description="Helical" evidence="5">
    <location>
        <begin position="55"/>
        <end position="74"/>
    </location>
</feature>
<organism evidence="7 8">
    <name type="scientific">Parapedobacter deserti</name>
    <dbReference type="NCBI Taxonomy" id="1912957"/>
    <lineage>
        <taxon>Bacteria</taxon>
        <taxon>Pseudomonadati</taxon>
        <taxon>Bacteroidota</taxon>
        <taxon>Sphingobacteriia</taxon>
        <taxon>Sphingobacteriales</taxon>
        <taxon>Sphingobacteriaceae</taxon>
        <taxon>Parapedobacter</taxon>
    </lineage>
</organism>
<dbReference type="InterPro" id="IPR051533">
    <property type="entry name" value="WaaL-like"/>
</dbReference>
<dbReference type="EMBL" id="JBHRTA010000038">
    <property type="protein sequence ID" value="MFC3199361.1"/>
    <property type="molecule type" value="Genomic_DNA"/>
</dbReference>
<keyword evidence="3 5" id="KW-1133">Transmembrane helix</keyword>
<dbReference type="PANTHER" id="PTHR37422:SF13">
    <property type="entry name" value="LIPOPOLYSACCHARIDE BIOSYNTHESIS PROTEIN PA4999-RELATED"/>
    <property type="match status" value="1"/>
</dbReference>
<protein>
    <submittedName>
        <fullName evidence="7">O-antigen ligase family protein</fullName>
    </submittedName>
</protein>
<keyword evidence="2 5" id="KW-0812">Transmembrane</keyword>
<evidence type="ECO:0000256" key="3">
    <source>
        <dbReference type="ARBA" id="ARBA00022989"/>
    </source>
</evidence>
<dbReference type="Pfam" id="PF04932">
    <property type="entry name" value="Wzy_C"/>
    <property type="match status" value="1"/>
</dbReference>
<dbReference type="InterPro" id="IPR007016">
    <property type="entry name" value="O-antigen_ligase-rel_domated"/>
</dbReference>
<keyword evidence="4 5" id="KW-0472">Membrane</keyword>